<dbReference type="EMBL" id="BAABIC010000001">
    <property type="protein sequence ID" value="GAA4673575.1"/>
    <property type="molecule type" value="Genomic_DNA"/>
</dbReference>
<protein>
    <recommendedName>
        <fullName evidence="3">FHA domain-containing protein</fullName>
    </recommendedName>
</protein>
<proteinExistence type="predicted"/>
<dbReference type="RefSeq" id="WP_345377638.1">
    <property type="nucleotide sequence ID" value="NZ_BAABIC010000001.1"/>
</dbReference>
<evidence type="ECO:0000313" key="2">
    <source>
        <dbReference type="Proteomes" id="UP001500325"/>
    </source>
</evidence>
<sequence>MSAPVPGFVLVRFGARRWALRPSDEVTFGRGEDRDIRIGHDPLDDFVSRDAGSLAGLRDGVLIRNTSKTQAIRFLAMPGAELRIRPGMAVGSMPFEQVRIDIPGRYGAEYTLHLDVRGMQRPPDLGPFEEPVRHNGRVTRYGASRLSDRERRMLAALCEPVLTLAGSRPATYREIAERLGGTTPASVRTGLDRLRNRLSDTDGIPGLRADEDSGDTTGYLEALAHWAIDTGEIDGRVVGEVLGPL</sequence>
<accession>A0ABP8VXX2</accession>
<reference evidence="2" key="1">
    <citation type="journal article" date="2019" name="Int. J. Syst. Evol. Microbiol.">
        <title>The Global Catalogue of Microorganisms (GCM) 10K type strain sequencing project: providing services to taxonomists for standard genome sequencing and annotation.</title>
        <authorList>
            <consortium name="The Broad Institute Genomics Platform"/>
            <consortium name="The Broad Institute Genome Sequencing Center for Infectious Disease"/>
            <person name="Wu L."/>
            <person name="Ma J."/>
        </authorList>
    </citation>
    <scope>NUCLEOTIDE SEQUENCE [LARGE SCALE GENOMIC DNA]</scope>
    <source>
        <strain evidence="2">JCM 18055</strain>
    </source>
</reference>
<dbReference type="Proteomes" id="UP001500325">
    <property type="component" value="Unassembled WGS sequence"/>
</dbReference>
<evidence type="ECO:0008006" key="3">
    <source>
        <dbReference type="Google" id="ProtNLM"/>
    </source>
</evidence>
<comment type="caution">
    <text evidence="1">The sequence shown here is derived from an EMBL/GenBank/DDBJ whole genome shotgun (WGS) entry which is preliminary data.</text>
</comment>
<evidence type="ECO:0000313" key="1">
    <source>
        <dbReference type="EMBL" id="GAA4673575.1"/>
    </source>
</evidence>
<gene>
    <name evidence="1" type="ORF">GCM10023215_01340</name>
</gene>
<keyword evidence="2" id="KW-1185">Reference proteome</keyword>
<name>A0ABP8VXX2_9PSEU</name>
<organism evidence="1 2">
    <name type="scientific">Pseudonocardia yuanmonensis</name>
    <dbReference type="NCBI Taxonomy" id="1095914"/>
    <lineage>
        <taxon>Bacteria</taxon>
        <taxon>Bacillati</taxon>
        <taxon>Actinomycetota</taxon>
        <taxon>Actinomycetes</taxon>
        <taxon>Pseudonocardiales</taxon>
        <taxon>Pseudonocardiaceae</taxon>
        <taxon>Pseudonocardia</taxon>
    </lineage>
</organism>